<dbReference type="InterPro" id="IPR056209">
    <property type="entry name" value="SU10_adaptor"/>
</dbReference>
<organism evidence="1 2">
    <name type="scientific">Myxococcus landrumensis</name>
    <dbReference type="NCBI Taxonomy" id="2813577"/>
    <lineage>
        <taxon>Bacteria</taxon>
        <taxon>Pseudomonadati</taxon>
        <taxon>Myxococcota</taxon>
        <taxon>Myxococcia</taxon>
        <taxon>Myxococcales</taxon>
        <taxon>Cystobacterineae</taxon>
        <taxon>Myxococcaceae</taxon>
        <taxon>Myxococcus</taxon>
    </lineage>
</organism>
<accession>A0ABX7N8S5</accession>
<evidence type="ECO:0000313" key="1">
    <source>
        <dbReference type="EMBL" id="QSQ14047.1"/>
    </source>
</evidence>
<sequence>MPGWDTAGNILNDAAVELGLRTSDLADPYASQDQAIALLCRLLKGLGQDMVRDYQWTHLQGSYTFTLVPGDESYPLPGGFVRPIDQTQWNLTQRMPMLGPLSPQGWQLLQALTSAGVVDIYFRTVGDRFVVYPTPQSADAVSFEYVTSYWVQPIGQTLPTLDAPAAATDTLWFDRRLLVLGLKWAWLEAKSLPQAAAAENAYRLALTRAQGGDGAAPVLSLNNRPFAANRMLDCANVPETGFGVP</sequence>
<proteinExistence type="predicted"/>
<reference evidence="1 2" key="1">
    <citation type="submission" date="2021-02" db="EMBL/GenBank/DDBJ databases">
        <title>De Novo genome assembly of isolated myxobacteria.</title>
        <authorList>
            <person name="Stevens D.C."/>
        </authorList>
    </citation>
    <scope>NUCLEOTIDE SEQUENCE [LARGE SCALE GENOMIC DNA]</scope>
    <source>
        <strain evidence="1 2">SCHIC003</strain>
    </source>
</reference>
<evidence type="ECO:0000313" key="2">
    <source>
        <dbReference type="Proteomes" id="UP000663090"/>
    </source>
</evidence>
<dbReference type="RefSeq" id="WP_206715841.1">
    <property type="nucleotide sequence ID" value="NZ_CP071091.1"/>
</dbReference>
<name>A0ABX7N8S5_9BACT</name>
<protein>
    <submittedName>
        <fullName evidence="1">Uncharacterized protein</fullName>
    </submittedName>
</protein>
<dbReference type="Proteomes" id="UP000663090">
    <property type="component" value="Chromosome"/>
</dbReference>
<gene>
    <name evidence="1" type="ORF">JY572_37995</name>
</gene>
<keyword evidence="2" id="KW-1185">Reference proteome</keyword>
<dbReference type="Pfam" id="PF24175">
    <property type="entry name" value="SU10_adaptor"/>
    <property type="match status" value="1"/>
</dbReference>
<dbReference type="EMBL" id="CP071091">
    <property type="protein sequence ID" value="QSQ14047.1"/>
    <property type="molecule type" value="Genomic_DNA"/>
</dbReference>